<proteinExistence type="predicted"/>
<reference evidence="1 2" key="1">
    <citation type="journal article" date="2014" name="Am. J. Bot.">
        <title>Genome assembly and annotation for red clover (Trifolium pratense; Fabaceae).</title>
        <authorList>
            <person name="Istvanek J."/>
            <person name="Jaros M."/>
            <person name="Krenek A."/>
            <person name="Repkova J."/>
        </authorList>
    </citation>
    <scope>NUCLEOTIDE SEQUENCE [LARGE SCALE GENOMIC DNA]</scope>
    <source>
        <strain evidence="2">cv. Tatra</strain>
        <tissue evidence="1">Young leaves</tissue>
    </source>
</reference>
<organism evidence="1 2">
    <name type="scientific">Trifolium pratense</name>
    <name type="common">Red clover</name>
    <dbReference type="NCBI Taxonomy" id="57577"/>
    <lineage>
        <taxon>Eukaryota</taxon>
        <taxon>Viridiplantae</taxon>
        <taxon>Streptophyta</taxon>
        <taxon>Embryophyta</taxon>
        <taxon>Tracheophyta</taxon>
        <taxon>Spermatophyta</taxon>
        <taxon>Magnoliopsida</taxon>
        <taxon>eudicotyledons</taxon>
        <taxon>Gunneridae</taxon>
        <taxon>Pentapetalae</taxon>
        <taxon>rosids</taxon>
        <taxon>fabids</taxon>
        <taxon>Fabales</taxon>
        <taxon>Fabaceae</taxon>
        <taxon>Papilionoideae</taxon>
        <taxon>50 kb inversion clade</taxon>
        <taxon>NPAAA clade</taxon>
        <taxon>Hologalegina</taxon>
        <taxon>IRL clade</taxon>
        <taxon>Trifolieae</taxon>
        <taxon>Trifolium</taxon>
    </lineage>
</organism>
<protein>
    <submittedName>
        <fullName evidence="1">Uncharacterized protein</fullName>
    </submittedName>
</protein>
<evidence type="ECO:0000313" key="2">
    <source>
        <dbReference type="Proteomes" id="UP000236291"/>
    </source>
</evidence>
<evidence type="ECO:0000313" key="1">
    <source>
        <dbReference type="EMBL" id="PNX62687.1"/>
    </source>
</evidence>
<reference evidence="1 2" key="2">
    <citation type="journal article" date="2017" name="Front. Plant Sci.">
        <title>Gene Classification and Mining of Molecular Markers Useful in Red Clover (Trifolium pratense) Breeding.</title>
        <authorList>
            <person name="Istvanek J."/>
            <person name="Dluhosova J."/>
            <person name="Dluhos P."/>
            <person name="Patkova L."/>
            <person name="Nedelnik J."/>
            <person name="Repkova J."/>
        </authorList>
    </citation>
    <scope>NUCLEOTIDE SEQUENCE [LARGE SCALE GENOMIC DNA]</scope>
    <source>
        <strain evidence="2">cv. Tatra</strain>
        <tissue evidence="1">Young leaves</tissue>
    </source>
</reference>
<dbReference type="EMBL" id="ASHM01088315">
    <property type="protein sequence ID" value="PNX62687.1"/>
    <property type="molecule type" value="Genomic_DNA"/>
</dbReference>
<dbReference type="AlphaFoldDB" id="A0A2K3K8S4"/>
<comment type="caution">
    <text evidence="1">The sequence shown here is derived from an EMBL/GenBank/DDBJ whole genome shotgun (WGS) entry which is preliminary data.</text>
</comment>
<dbReference type="Proteomes" id="UP000236291">
    <property type="component" value="Unassembled WGS sequence"/>
</dbReference>
<gene>
    <name evidence="1" type="ORF">L195_g053112</name>
</gene>
<name>A0A2K3K8S4_TRIPR</name>
<sequence>RSATASGVVPFQTSVKRNEVVYLQALNAQPQRWAKALDGINGHQVAARKRLKSHDEQLMPIILVVDRYNTSNIETVDS</sequence>
<accession>A0A2K3K8S4</accession>
<feature type="non-terminal residue" evidence="1">
    <location>
        <position position="1"/>
    </location>
</feature>